<dbReference type="RefSeq" id="WP_092940815.1">
    <property type="nucleotide sequence ID" value="NZ_FONX01000014.1"/>
</dbReference>
<proteinExistence type="inferred from homology"/>
<dbReference type="AlphaFoldDB" id="A0A1I2GD06"/>
<comment type="similarity">
    <text evidence="2">Belongs to the ABC transporter superfamily.</text>
</comment>
<evidence type="ECO:0000256" key="7">
    <source>
        <dbReference type="ARBA" id="ARBA00023136"/>
    </source>
</evidence>
<dbReference type="SMART" id="SM00382">
    <property type="entry name" value="AAA"/>
    <property type="match status" value="1"/>
</dbReference>
<keyword evidence="3" id="KW-0813">Transport</keyword>
<evidence type="ECO:0000313" key="10">
    <source>
        <dbReference type="Proteomes" id="UP000199119"/>
    </source>
</evidence>
<keyword evidence="6 9" id="KW-0067">ATP-binding</keyword>
<keyword evidence="4" id="KW-1003">Cell membrane</keyword>
<accession>A0A1I2GD06</accession>
<dbReference type="NCBIfam" id="TIGR01727">
    <property type="entry name" value="oligo_HPY"/>
    <property type="match status" value="1"/>
</dbReference>
<dbReference type="InterPro" id="IPR013563">
    <property type="entry name" value="Oligopep_ABC_C"/>
</dbReference>
<dbReference type="Pfam" id="PF08352">
    <property type="entry name" value="oligo_HPY"/>
    <property type="match status" value="1"/>
</dbReference>
<evidence type="ECO:0000256" key="4">
    <source>
        <dbReference type="ARBA" id="ARBA00022475"/>
    </source>
</evidence>
<sequence>MTTKPPATPSPLLQVQDLSVRLPTSRGMATAVRQMGFTLARGETLGIVGESGSGKSLTALALMGLLPEGAETSGSLRFDGQELLGLPDAALCRLRGHRIGMVFQEPMTALNPVHSIGRQVAEPLRLHLGLGARAARSEAIALLERVGIAQAAQRFDAYPHQFSGGQRQRITIAMALACGPDLLIADEPTTALDVTLQQQILDLVADLVDERGMALILISHDLGVISQNVDRMLVMYGGSVVESGDTAAVFARPAHPYTRGLLAARPQLRPLAGPRARLATIPGTVPELADLPPGCPFAGRCALTVPDCDAGLPAAQAVPPDASHRARCIRLDAVDAAMPQEAAA</sequence>
<dbReference type="GO" id="GO:0055085">
    <property type="term" value="P:transmembrane transport"/>
    <property type="evidence" value="ECO:0007669"/>
    <property type="project" value="UniProtKB-ARBA"/>
</dbReference>
<dbReference type="PANTHER" id="PTHR43297:SF2">
    <property type="entry name" value="DIPEPTIDE TRANSPORT ATP-BINDING PROTEIN DPPD"/>
    <property type="match status" value="1"/>
</dbReference>
<dbReference type="GO" id="GO:0005886">
    <property type="term" value="C:plasma membrane"/>
    <property type="evidence" value="ECO:0007669"/>
    <property type="project" value="UniProtKB-SubCell"/>
</dbReference>
<organism evidence="9 10">
    <name type="scientific">Paracidovorax wautersii</name>
    <dbReference type="NCBI Taxonomy" id="1177982"/>
    <lineage>
        <taxon>Bacteria</taxon>
        <taxon>Pseudomonadati</taxon>
        <taxon>Pseudomonadota</taxon>
        <taxon>Betaproteobacteria</taxon>
        <taxon>Burkholderiales</taxon>
        <taxon>Comamonadaceae</taxon>
        <taxon>Paracidovorax</taxon>
    </lineage>
</organism>
<dbReference type="PROSITE" id="PS00211">
    <property type="entry name" value="ABC_TRANSPORTER_1"/>
    <property type="match status" value="1"/>
</dbReference>
<protein>
    <submittedName>
        <fullName evidence="9">Peptide/nickel transport system ATP-binding protein</fullName>
    </submittedName>
</protein>
<dbReference type="EMBL" id="FONX01000014">
    <property type="protein sequence ID" value="SFF15485.1"/>
    <property type="molecule type" value="Genomic_DNA"/>
</dbReference>
<dbReference type="InterPro" id="IPR003439">
    <property type="entry name" value="ABC_transporter-like_ATP-bd"/>
</dbReference>
<dbReference type="InterPro" id="IPR027417">
    <property type="entry name" value="P-loop_NTPase"/>
</dbReference>
<dbReference type="InterPro" id="IPR003593">
    <property type="entry name" value="AAA+_ATPase"/>
</dbReference>
<dbReference type="GO" id="GO:0016887">
    <property type="term" value="F:ATP hydrolysis activity"/>
    <property type="evidence" value="ECO:0007669"/>
    <property type="project" value="InterPro"/>
</dbReference>
<dbReference type="GO" id="GO:0015833">
    <property type="term" value="P:peptide transport"/>
    <property type="evidence" value="ECO:0007669"/>
    <property type="project" value="InterPro"/>
</dbReference>
<feature type="domain" description="ABC transporter" evidence="8">
    <location>
        <begin position="13"/>
        <end position="262"/>
    </location>
</feature>
<reference evidence="10" key="1">
    <citation type="submission" date="2016-10" db="EMBL/GenBank/DDBJ databases">
        <authorList>
            <person name="Varghese N."/>
            <person name="Submissions S."/>
        </authorList>
    </citation>
    <scope>NUCLEOTIDE SEQUENCE [LARGE SCALE GENOMIC DNA]</scope>
    <source>
        <strain evidence="10">DSM 27981</strain>
    </source>
</reference>
<keyword evidence="10" id="KW-1185">Reference proteome</keyword>
<evidence type="ECO:0000256" key="6">
    <source>
        <dbReference type="ARBA" id="ARBA00022840"/>
    </source>
</evidence>
<keyword evidence="7" id="KW-0472">Membrane</keyword>
<dbReference type="OrthoDB" id="9802772at2"/>
<dbReference type="STRING" id="1177982.SAMN04489711_114123"/>
<evidence type="ECO:0000259" key="8">
    <source>
        <dbReference type="PROSITE" id="PS50893"/>
    </source>
</evidence>
<name>A0A1I2GD06_9BURK</name>
<dbReference type="Gene3D" id="3.40.50.300">
    <property type="entry name" value="P-loop containing nucleotide triphosphate hydrolases"/>
    <property type="match status" value="1"/>
</dbReference>
<evidence type="ECO:0000256" key="1">
    <source>
        <dbReference type="ARBA" id="ARBA00004417"/>
    </source>
</evidence>
<evidence type="ECO:0000256" key="5">
    <source>
        <dbReference type="ARBA" id="ARBA00022741"/>
    </source>
</evidence>
<dbReference type="CDD" id="cd03257">
    <property type="entry name" value="ABC_NikE_OppD_transporters"/>
    <property type="match status" value="1"/>
</dbReference>
<comment type="subcellular location">
    <subcellularLocation>
        <location evidence="1">Cell inner membrane</location>
        <topology evidence="1">Peripheral membrane protein</topology>
    </subcellularLocation>
</comment>
<evidence type="ECO:0000256" key="3">
    <source>
        <dbReference type="ARBA" id="ARBA00022448"/>
    </source>
</evidence>
<gene>
    <name evidence="9" type="ORF">SAMN04489711_114123</name>
</gene>
<dbReference type="InterPro" id="IPR017871">
    <property type="entry name" value="ABC_transporter-like_CS"/>
</dbReference>
<dbReference type="InterPro" id="IPR050388">
    <property type="entry name" value="ABC_Ni/Peptide_Import"/>
</dbReference>
<keyword evidence="5" id="KW-0547">Nucleotide-binding</keyword>
<dbReference type="GO" id="GO:0005524">
    <property type="term" value="F:ATP binding"/>
    <property type="evidence" value="ECO:0007669"/>
    <property type="project" value="UniProtKB-KW"/>
</dbReference>
<dbReference type="FunFam" id="3.40.50.300:FF:000016">
    <property type="entry name" value="Oligopeptide ABC transporter ATP-binding component"/>
    <property type="match status" value="1"/>
</dbReference>
<dbReference type="SUPFAM" id="SSF52540">
    <property type="entry name" value="P-loop containing nucleoside triphosphate hydrolases"/>
    <property type="match status" value="1"/>
</dbReference>
<dbReference type="PANTHER" id="PTHR43297">
    <property type="entry name" value="OLIGOPEPTIDE TRANSPORT ATP-BINDING PROTEIN APPD"/>
    <property type="match status" value="1"/>
</dbReference>
<evidence type="ECO:0000313" key="9">
    <source>
        <dbReference type="EMBL" id="SFF15485.1"/>
    </source>
</evidence>
<dbReference type="PROSITE" id="PS50893">
    <property type="entry name" value="ABC_TRANSPORTER_2"/>
    <property type="match status" value="1"/>
</dbReference>
<dbReference type="Proteomes" id="UP000199119">
    <property type="component" value="Unassembled WGS sequence"/>
</dbReference>
<dbReference type="Pfam" id="PF00005">
    <property type="entry name" value="ABC_tran"/>
    <property type="match status" value="1"/>
</dbReference>
<evidence type="ECO:0000256" key="2">
    <source>
        <dbReference type="ARBA" id="ARBA00005417"/>
    </source>
</evidence>